<dbReference type="GO" id="GO:0005506">
    <property type="term" value="F:iron ion binding"/>
    <property type="evidence" value="ECO:0007669"/>
    <property type="project" value="InterPro"/>
</dbReference>
<comment type="cofactor">
    <cofactor evidence="7">
        <name>heme</name>
        <dbReference type="ChEBI" id="CHEBI:30413"/>
    </cofactor>
</comment>
<dbReference type="PRINTS" id="PR00463">
    <property type="entry name" value="EP450I"/>
</dbReference>
<dbReference type="PROSITE" id="PS00086">
    <property type="entry name" value="CYTOCHROME_P450"/>
    <property type="match status" value="1"/>
</dbReference>
<proteinExistence type="inferred from homology"/>
<evidence type="ECO:0000313" key="9">
    <source>
        <dbReference type="Ensembl" id="ENSBMSP00010006686.1"/>
    </source>
</evidence>
<dbReference type="InterPro" id="IPR002401">
    <property type="entry name" value="Cyt_P450_E_grp-I"/>
</dbReference>
<dbReference type="GO" id="GO:0016020">
    <property type="term" value="C:membrane"/>
    <property type="evidence" value="ECO:0007669"/>
    <property type="project" value="UniProtKB-SubCell"/>
</dbReference>
<evidence type="ECO:0000256" key="2">
    <source>
        <dbReference type="ARBA" id="ARBA00010617"/>
    </source>
</evidence>
<accession>A0A8C0CK25</accession>
<dbReference type="PANTHER" id="PTHR24291:SF149">
    <property type="entry name" value="CYTOCHROME P450 4B1"/>
    <property type="match status" value="1"/>
</dbReference>
<organism evidence="9">
    <name type="scientific">Balaenoptera musculus</name>
    <name type="common">Blue whale</name>
    <dbReference type="NCBI Taxonomy" id="9771"/>
    <lineage>
        <taxon>Eukaryota</taxon>
        <taxon>Metazoa</taxon>
        <taxon>Chordata</taxon>
        <taxon>Craniata</taxon>
        <taxon>Vertebrata</taxon>
        <taxon>Euteleostomi</taxon>
        <taxon>Mammalia</taxon>
        <taxon>Eutheria</taxon>
        <taxon>Laurasiatheria</taxon>
        <taxon>Artiodactyla</taxon>
        <taxon>Whippomorpha</taxon>
        <taxon>Cetacea</taxon>
        <taxon>Mysticeti</taxon>
        <taxon>Balaenopteridae</taxon>
        <taxon>Balaenoptera</taxon>
    </lineage>
</organism>
<keyword evidence="3 7" id="KW-0349">Heme</keyword>
<keyword evidence="8" id="KW-0560">Oxidoreductase</keyword>
<evidence type="ECO:0000256" key="5">
    <source>
        <dbReference type="ARBA" id="ARBA00023004"/>
    </source>
</evidence>
<comment type="subcellular location">
    <subcellularLocation>
        <location evidence="1">Membrane</location>
    </subcellularLocation>
</comment>
<evidence type="ECO:0000256" key="1">
    <source>
        <dbReference type="ARBA" id="ARBA00004370"/>
    </source>
</evidence>
<evidence type="ECO:0000256" key="6">
    <source>
        <dbReference type="ARBA" id="ARBA00023136"/>
    </source>
</evidence>
<dbReference type="InterPro" id="IPR001128">
    <property type="entry name" value="Cyt_P450"/>
</dbReference>
<dbReference type="SUPFAM" id="SSF48264">
    <property type="entry name" value="Cytochrome P450"/>
    <property type="match status" value="1"/>
</dbReference>
<keyword evidence="4 7" id="KW-0479">Metal-binding</keyword>
<keyword evidence="5 7" id="KW-0408">Iron</keyword>
<dbReference type="Ensembl" id="ENSBMST00010007474.1">
    <property type="protein sequence ID" value="ENSBMSP00010006686.1"/>
    <property type="gene ID" value="ENSBMSG00010004944.1"/>
</dbReference>
<dbReference type="GeneTree" id="ENSGT00940000161441"/>
<name>A0A8C0CK25_BALMU</name>
<evidence type="ECO:0000256" key="8">
    <source>
        <dbReference type="RuleBase" id="RU000461"/>
    </source>
</evidence>
<protein>
    <recommendedName>
        <fullName evidence="10">Cytochrome P450 4B1</fullName>
    </recommendedName>
</protein>
<dbReference type="Pfam" id="PF00067">
    <property type="entry name" value="p450"/>
    <property type="match status" value="1"/>
</dbReference>
<dbReference type="InterPro" id="IPR017972">
    <property type="entry name" value="Cyt_P450_CS"/>
</dbReference>
<sequence>MREEAGELQAAREVGLRHLLLSECLFPREAVQRLWTMRPCEEQLPGGGGTRGDPGDFIGGAGWGQGLRKGVVAGPRLVSPEAARLGGWKAELGWDARLGREDGGGVGWVGCAWPLAARGVAGLCDLTGPPSPIPSPGRGLLVLQGPKWFQHHKLLTPGFPYDLLKPYLAVFTEFTHDKWEEKSREHKSFDIFCDVGHMALDSLMKCTFVSEHPSLPPLCRDRSYCLAVSDLSLLLQQRFEQRAGPQAVTPCAPSPDQVIREGKAALQDKKEREKIQSRRHLDFLDVLLGARDEDGIELSDADLWAEVDTFMSEGHDTTTSGMSWFLYCMALYPECQHHCQEEVREIFRDRDSIQGDQLDQMPYTTMCIKKALQLYPPVPVIGRDLSKLITFLDGRSLPAGIPLSLSFYGLHHNPKVWLNPEVFDPSRFAPGSARHSHAFLPFSGGSRNCIGKQFAMNEMKVAVALTLLRFELAPDPSRVPVPIPRVVLKSKNGIHLQLRKLL</sequence>
<dbReference type="InterPro" id="IPR036396">
    <property type="entry name" value="Cyt_P450_sf"/>
</dbReference>
<keyword evidence="6" id="KW-0472">Membrane</keyword>
<dbReference type="InterPro" id="IPR050196">
    <property type="entry name" value="Cytochrome_P450_Monoox"/>
</dbReference>
<comment type="similarity">
    <text evidence="2 8">Belongs to the cytochrome P450 family.</text>
</comment>
<dbReference type="GO" id="GO:0016705">
    <property type="term" value="F:oxidoreductase activity, acting on paired donors, with incorporation or reduction of molecular oxygen"/>
    <property type="evidence" value="ECO:0007669"/>
    <property type="project" value="InterPro"/>
</dbReference>
<dbReference type="PRINTS" id="PR00385">
    <property type="entry name" value="P450"/>
</dbReference>
<evidence type="ECO:0000256" key="7">
    <source>
        <dbReference type="PIRSR" id="PIRSR602401-1"/>
    </source>
</evidence>
<evidence type="ECO:0008006" key="10">
    <source>
        <dbReference type="Google" id="ProtNLM"/>
    </source>
</evidence>
<dbReference type="PANTHER" id="PTHR24291">
    <property type="entry name" value="CYTOCHROME P450 FAMILY 4"/>
    <property type="match status" value="1"/>
</dbReference>
<evidence type="ECO:0000256" key="3">
    <source>
        <dbReference type="ARBA" id="ARBA00022617"/>
    </source>
</evidence>
<keyword evidence="8" id="KW-0503">Monooxygenase</keyword>
<reference evidence="9" key="1">
    <citation type="submission" date="2023-09" db="UniProtKB">
        <authorList>
            <consortium name="Ensembl"/>
        </authorList>
    </citation>
    <scope>IDENTIFICATION</scope>
</reference>
<dbReference type="GO" id="GO:0020037">
    <property type="term" value="F:heme binding"/>
    <property type="evidence" value="ECO:0007669"/>
    <property type="project" value="InterPro"/>
</dbReference>
<feature type="binding site" description="axial binding residue" evidence="7">
    <location>
        <position position="449"/>
    </location>
    <ligand>
        <name>heme</name>
        <dbReference type="ChEBI" id="CHEBI:30413"/>
    </ligand>
    <ligandPart>
        <name>Fe</name>
        <dbReference type="ChEBI" id="CHEBI:18248"/>
    </ligandPart>
</feature>
<dbReference type="AlphaFoldDB" id="A0A8C0CK25"/>
<dbReference type="Gene3D" id="1.10.630.10">
    <property type="entry name" value="Cytochrome P450"/>
    <property type="match status" value="1"/>
</dbReference>
<evidence type="ECO:0000256" key="4">
    <source>
        <dbReference type="ARBA" id="ARBA00022723"/>
    </source>
</evidence>
<dbReference type="GO" id="GO:0004497">
    <property type="term" value="F:monooxygenase activity"/>
    <property type="evidence" value="ECO:0007669"/>
    <property type="project" value="UniProtKB-KW"/>
</dbReference>